<organism evidence="2 3">
    <name type="scientific">Mycoplasmopsis alligatoris A21JP2</name>
    <dbReference type="NCBI Taxonomy" id="747682"/>
    <lineage>
        <taxon>Bacteria</taxon>
        <taxon>Bacillati</taxon>
        <taxon>Mycoplasmatota</taxon>
        <taxon>Mycoplasmoidales</taxon>
        <taxon>Metamycoplasmataceae</taxon>
        <taxon>Mycoplasmopsis</taxon>
    </lineage>
</organism>
<keyword evidence="3" id="KW-1185">Reference proteome</keyword>
<dbReference type="Pfam" id="PF01713">
    <property type="entry name" value="Smr"/>
    <property type="match status" value="1"/>
</dbReference>
<gene>
    <name evidence="2" type="ORF">MALL_0253</name>
</gene>
<evidence type="ECO:0000313" key="2">
    <source>
        <dbReference type="EMBL" id="EFF41336.1"/>
    </source>
</evidence>
<dbReference type="InterPro" id="IPR002625">
    <property type="entry name" value="Smr_dom"/>
</dbReference>
<accession>D4XX10</accession>
<dbReference type="RefSeq" id="WP_005683973.1">
    <property type="nucleotide sequence ID" value="NZ_ADNC01000027.1"/>
</dbReference>
<sequence>MSRTVDLHGLFVQDASILIVSNLNDLTKNRISSILFITGKGTGALKSELEHILSTYDVEYEILNKQGAYLVKNKIQYYIYEEDEIASQKDIDKLYDEEISRKKW</sequence>
<dbReference type="OrthoDB" id="401369at2"/>
<feature type="domain" description="Smr" evidence="1">
    <location>
        <begin position="5"/>
        <end position="76"/>
    </location>
</feature>
<dbReference type="Gene3D" id="3.30.1370.110">
    <property type="match status" value="1"/>
</dbReference>
<evidence type="ECO:0000259" key="1">
    <source>
        <dbReference type="PROSITE" id="PS50828"/>
    </source>
</evidence>
<dbReference type="Proteomes" id="UP000004757">
    <property type="component" value="Unassembled WGS sequence"/>
</dbReference>
<dbReference type="eggNOG" id="ENOG5031YWY">
    <property type="taxonomic scope" value="Bacteria"/>
</dbReference>
<name>D4XX10_9BACT</name>
<dbReference type="SUPFAM" id="SSF160443">
    <property type="entry name" value="SMR domain-like"/>
    <property type="match status" value="1"/>
</dbReference>
<dbReference type="InterPro" id="IPR036063">
    <property type="entry name" value="Smr_dom_sf"/>
</dbReference>
<proteinExistence type="predicted"/>
<protein>
    <submittedName>
        <fullName evidence="2">Smr domain protein</fullName>
    </submittedName>
</protein>
<dbReference type="EMBL" id="ADNC01000027">
    <property type="protein sequence ID" value="EFF41336.1"/>
    <property type="molecule type" value="Genomic_DNA"/>
</dbReference>
<dbReference type="AlphaFoldDB" id="D4XX10"/>
<dbReference type="PROSITE" id="PS50828">
    <property type="entry name" value="SMR"/>
    <property type="match status" value="1"/>
</dbReference>
<comment type="caution">
    <text evidence="2">The sequence shown here is derived from an EMBL/GenBank/DDBJ whole genome shotgun (WGS) entry which is preliminary data.</text>
</comment>
<reference evidence="2 3" key="1">
    <citation type="submission" date="2010-03" db="EMBL/GenBank/DDBJ databases">
        <authorList>
            <person name="Glass J.I."/>
            <person name="Benders G.A."/>
            <person name="Durkin A.S."/>
            <person name="Farmerie W.G."/>
            <person name="Hlavinka K."/>
            <person name="Hostetler J."/>
            <person name="Jackson J."/>
            <person name="May M.A."/>
            <person name="Miller R.H."/>
            <person name="Paralanov V."/>
            <person name="Radune D."/>
            <person name="Szczypinski B."/>
            <person name="Brown D.R."/>
        </authorList>
    </citation>
    <scope>NUCLEOTIDE SEQUENCE [LARGE SCALE GENOMIC DNA]</scope>
    <source>
        <strain evidence="2 3">A21JP2</strain>
    </source>
</reference>
<evidence type="ECO:0000313" key="3">
    <source>
        <dbReference type="Proteomes" id="UP000004757"/>
    </source>
</evidence>
<dbReference type="STRING" id="747682.MALL_0253"/>